<evidence type="ECO:0000313" key="3">
    <source>
        <dbReference type="Proteomes" id="UP000039865"/>
    </source>
</evidence>
<sequence>MKSVMNKDVQLNHSKSGAAGGPNNKVFEFQSFIDEQRQNQTIKKIEEEAEFKEQQDNPLTLDLNKVNQETQNNGQMGPHRNPTSTQHLVTDAFYSKLPNGYVQSKKSIFFLQSKTIKCQLSKDTQDQNEKALLSPQNIQQFVNKNDGNIVAGTASSTLQQPTQSTQGIPPPILQGFSPSHSITSPMARKQKFNALMNPKFLNQREILLSALRKNETRSQHQSPANKINQASAHSPKNKLSPLQQPKLIKPIHQTNLKFSQDQTLSLIFDKPIASSTALYDTNRNSKLNKSDQKNKQQSLLKLSLSKAKLNQDLQEQVGEPNQKTLLAQKSPIRHVDNSNSYNKPRLFKSSNKDLIESANESSIKLRPKLETSNYESVNNINLIKIEMKLDKQIKSPPQTAPNQGFYHKRNSMDQNRHSEYRVLSPSRTTSNLIDVQDGQNHDKDIRKDKDSDVPDSSKINRLIKSRKFEDIKERNQELFSIFQGPSTNSNNSNHLPYRNNSQIQNSFAFASFSTPNLLITKKQEFQQSLSGMTDLRKISGSQAKRQIDKAQMLLQNNADIQKRINLYENKSRSEFAGPQEETKQQQIRNEVYFNIVGKSMTKKDERAHDAALLELALKKGQHHQDFKYYLQYSGFSKTARFYQ</sequence>
<organism evidence="2 3">
    <name type="scientific">Stylonychia lemnae</name>
    <name type="common">Ciliate</name>
    <dbReference type="NCBI Taxonomy" id="5949"/>
    <lineage>
        <taxon>Eukaryota</taxon>
        <taxon>Sar</taxon>
        <taxon>Alveolata</taxon>
        <taxon>Ciliophora</taxon>
        <taxon>Intramacronucleata</taxon>
        <taxon>Spirotrichea</taxon>
        <taxon>Stichotrichia</taxon>
        <taxon>Sporadotrichida</taxon>
        <taxon>Oxytrichidae</taxon>
        <taxon>Stylonychinae</taxon>
        <taxon>Stylonychia</taxon>
    </lineage>
</organism>
<gene>
    <name evidence="2" type="primary">Contig8594.g9167</name>
    <name evidence="2" type="ORF">STYLEM_19649</name>
</gene>
<evidence type="ECO:0000256" key="1">
    <source>
        <dbReference type="SAM" id="MobiDB-lite"/>
    </source>
</evidence>
<feature type="region of interest" description="Disordered" evidence="1">
    <location>
        <begin position="1"/>
        <end position="23"/>
    </location>
</feature>
<feature type="region of interest" description="Disordered" evidence="1">
    <location>
        <begin position="315"/>
        <end position="346"/>
    </location>
</feature>
<dbReference type="Proteomes" id="UP000039865">
    <property type="component" value="Unassembled WGS sequence"/>
</dbReference>
<feature type="region of interest" description="Disordered" evidence="1">
    <location>
        <begin position="214"/>
        <end position="241"/>
    </location>
</feature>
<dbReference type="EMBL" id="CCKQ01018532">
    <property type="protein sequence ID" value="CDW90505.1"/>
    <property type="molecule type" value="Genomic_DNA"/>
</dbReference>
<feature type="region of interest" description="Disordered" evidence="1">
    <location>
        <begin position="394"/>
        <end position="458"/>
    </location>
</feature>
<feature type="compositionally biased region" description="Basic and acidic residues" evidence="1">
    <location>
        <begin position="410"/>
        <end position="420"/>
    </location>
</feature>
<accession>A0A078B7M1</accession>
<protein>
    <submittedName>
        <fullName evidence="2">Uncharacterized protein</fullName>
    </submittedName>
</protein>
<proteinExistence type="predicted"/>
<dbReference type="AlphaFoldDB" id="A0A078B7M1"/>
<dbReference type="InParanoid" id="A0A078B7M1"/>
<evidence type="ECO:0000313" key="2">
    <source>
        <dbReference type="EMBL" id="CDW90505.1"/>
    </source>
</evidence>
<name>A0A078B7M1_STYLE</name>
<reference evidence="2 3" key="1">
    <citation type="submission" date="2014-06" db="EMBL/GenBank/DDBJ databases">
        <authorList>
            <person name="Swart Estienne"/>
        </authorList>
    </citation>
    <scope>NUCLEOTIDE SEQUENCE [LARGE SCALE GENOMIC DNA]</scope>
    <source>
        <strain evidence="2 3">130c</strain>
    </source>
</reference>
<feature type="compositionally biased region" description="Polar residues" evidence="1">
    <location>
        <begin position="219"/>
        <end position="234"/>
    </location>
</feature>
<feature type="compositionally biased region" description="Basic and acidic residues" evidence="1">
    <location>
        <begin position="439"/>
        <end position="452"/>
    </location>
</feature>
<keyword evidence="3" id="KW-1185">Reference proteome</keyword>